<dbReference type="Proteomes" id="UP000646478">
    <property type="component" value="Unassembled WGS sequence"/>
</dbReference>
<dbReference type="AlphaFoldDB" id="A0A916WAI2"/>
<accession>A0A916WAI2</accession>
<reference evidence="1" key="1">
    <citation type="journal article" date="2014" name="Int. J. Syst. Evol. Microbiol.">
        <title>Complete genome sequence of Corynebacterium casei LMG S-19264T (=DSM 44701T), isolated from a smear-ripened cheese.</title>
        <authorList>
            <consortium name="US DOE Joint Genome Institute (JGI-PGF)"/>
            <person name="Walter F."/>
            <person name="Albersmeier A."/>
            <person name="Kalinowski J."/>
            <person name="Ruckert C."/>
        </authorList>
    </citation>
    <scope>NUCLEOTIDE SEQUENCE</scope>
    <source>
        <strain evidence="1">CGMCC 1.15082</strain>
    </source>
</reference>
<evidence type="ECO:0000313" key="1">
    <source>
        <dbReference type="EMBL" id="GGA82681.1"/>
    </source>
</evidence>
<dbReference type="EMBL" id="BMHH01000002">
    <property type="protein sequence ID" value="GGA82681.1"/>
    <property type="molecule type" value="Genomic_DNA"/>
</dbReference>
<organism evidence="1 2">
    <name type="scientific">Brucella endophytica</name>
    <dbReference type="NCBI Taxonomy" id="1963359"/>
    <lineage>
        <taxon>Bacteria</taxon>
        <taxon>Pseudomonadati</taxon>
        <taxon>Pseudomonadota</taxon>
        <taxon>Alphaproteobacteria</taxon>
        <taxon>Hyphomicrobiales</taxon>
        <taxon>Brucellaceae</taxon>
        <taxon>Brucella/Ochrobactrum group</taxon>
        <taxon>Brucella</taxon>
    </lineage>
</organism>
<proteinExistence type="predicted"/>
<evidence type="ECO:0000313" key="2">
    <source>
        <dbReference type="Proteomes" id="UP000646478"/>
    </source>
</evidence>
<name>A0A916WAI2_9HYPH</name>
<sequence length="295" mass="31215">MTAYNLYWTAAFTNSLQTRGWSPPKPLLNLQSTTPPALAAFNGYDNGKLWCVYMDPTTNSLRYVYFNTDWKNSGPIINDATTDRVGLAVFENNLYCAYRRPDNTLYTVMSTDGNGWGQSAHVANASGNLSPAFGPGVAALDNNSPSTLCCAYSVGGTTGTSIASNDGVHWSGPYSGFGGAPFSPGLAAFKEQFWLVNGDMTSAGSGDGLSWPNGIAINYASTDVSPTLAYSPSLDALICVYGSQGSYFFYSINTTGDPNKWSSPTVILGPSRAPGTSVGVAEVDGVIYIAYCNSN</sequence>
<dbReference type="RefSeq" id="WP_188821624.1">
    <property type="nucleotide sequence ID" value="NZ_BMHH01000002.1"/>
</dbReference>
<dbReference type="Gene3D" id="2.120.10.70">
    <property type="entry name" value="Fucose-specific lectin"/>
    <property type="match status" value="1"/>
</dbReference>
<protein>
    <submittedName>
        <fullName evidence="1">Uncharacterized protein</fullName>
    </submittedName>
</protein>
<gene>
    <name evidence="1" type="ORF">GCM10011491_07640</name>
</gene>
<keyword evidence="2" id="KW-1185">Reference proteome</keyword>
<comment type="caution">
    <text evidence="1">The sequence shown here is derived from an EMBL/GenBank/DDBJ whole genome shotgun (WGS) entry which is preliminary data.</text>
</comment>
<dbReference type="SUPFAM" id="SSF89372">
    <property type="entry name" value="Fucose-specific lectin"/>
    <property type="match status" value="1"/>
</dbReference>
<reference evidence="1" key="2">
    <citation type="submission" date="2020-09" db="EMBL/GenBank/DDBJ databases">
        <authorList>
            <person name="Sun Q."/>
            <person name="Zhou Y."/>
        </authorList>
    </citation>
    <scope>NUCLEOTIDE SEQUENCE</scope>
    <source>
        <strain evidence="1">CGMCC 1.15082</strain>
    </source>
</reference>